<sequence>MQCSGKSYWEIFKNNVKYNLLKYFATGKNYESHVVKTNGLSFASGNLTYLEDDMSKSETVIKLSTKKFKITEQSFVNGEKILKENFYEKK</sequence>
<protein>
    <recommendedName>
        <fullName evidence="3">Lipocalin-like domain-containing protein</fullName>
    </recommendedName>
</protein>
<dbReference type="STRING" id="266749.SAMN05421876_10544"/>
<evidence type="ECO:0000313" key="2">
    <source>
        <dbReference type="Proteomes" id="UP000031473"/>
    </source>
</evidence>
<organism evidence="1 2">
    <name type="scientific">Kaistella jeonii</name>
    <dbReference type="NCBI Taxonomy" id="266749"/>
    <lineage>
        <taxon>Bacteria</taxon>
        <taxon>Pseudomonadati</taxon>
        <taxon>Bacteroidota</taxon>
        <taxon>Flavobacteriia</taxon>
        <taxon>Flavobacteriales</taxon>
        <taxon>Weeksellaceae</taxon>
        <taxon>Chryseobacterium group</taxon>
        <taxon>Kaistella</taxon>
    </lineage>
</organism>
<evidence type="ECO:0000313" key="1">
    <source>
        <dbReference type="EMBL" id="KIA89269.1"/>
    </source>
</evidence>
<gene>
    <name evidence="1" type="ORF">OA86_06625</name>
</gene>
<name>A0A0C1FMV4_9FLAO</name>
<proteinExistence type="predicted"/>
<comment type="caution">
    <text evidence="1">The sequence shown here is derived from an EMBL/GenBank/DDBJ whole genome shotgun (WGS) entry which is preliminary data.</text>
</comment>
<reference evidence="1 2" key="1">
    <citation type="submission" date="2014-10" db="EMBL/GenBank/DDBJ databases">
        <title>Kaistella jeonii genome.</title>
        <authorList>
            <person name="Clayton J.T."/>
            <person name="Newman J.D."/>
        </authorList>
    </citation>
    <scope>NUCLEOTIDE SEQUENCE [LARGE SCALE GENOMIC DNA]</scope>
    <source>
        <strain evidence="1 2">DSM 17048</strain>
    </source>
</reference>
<dbReference type="Proteomes" id="UP000031473">
    <property type="component" value="Unassembled WGS sequence"/>
</dbReference>
<evidence type="ECO:0008006" key="3">
    <source>
        <dbReference type="Google" id="ProtNLM"/>
    </source>
</evidence>
<dbReference type="AlphaFoldDB" id="A0A0C1FMV4"/>
<dbReference type="EMBL" id="JSYL01000003">
    <property type="protein sequence ID" value="KIA89269.1"/>
    <property type="molecule type" value="Genomic_DNA"/>
</dbReference>
<keyword evidence="2" id="KW-1185">Reference proteome</keyword>
<accession>A0A0C1FMV4</accession>